<evidence type="ECO:0000313" key="8">
    <source>
        <dbReference type="EMBL" id="SFI06661.1"/>
    </source>
</evidence>
<comment type="similarity">
    <text evidence="1">Belongs to the membrane fusion protein (MFP) (TC 8.A.1) family.</text>
</comment>
<proteinExistence type="inferred from homology"/>
<dbReference type="EMBL" id="FOPY01000016">
    <property type="protein sequence ID" value="SFI06661.1"/>
    <property type="molecule type" value="Genomic_DNA"/>
</dbReference>
<evidence type="ECO:0000256" key="2">
    <source>
        <dbReference type="ARBA" id="ARBA00022692"/>
    </source>
</evidence>
<sequence>MRTSLRLLITLLIVAAAIAAGTWLWHYYLYTPWTRDARVRADVITIAPDVAGRVETLAVADNASVKAGDVLFTLNDARYRAAVDKAEAVVADRQANLELRRHEEQRRSSLSERAISAENQEIARIDTRVAAANLAQAQADLEQAQIDLRRTEVVAPVDGSVLNLHLAQGNYVNAGESVMALVRDESYYVTGYFEETKLPRIEVDDRAVVILMSGNTELPGHVVSIGRAIADPNTAPNSQLLPQVEPTFSWVRLAQRIPVRIEFDNVPDGILLSAGMTATVRILNDKER</sequence>
<evidence type="ECO:0000256" key="1">
    <source>
        <dbReference type="ARBA" id="ARBA00009477"/>
    </source>
</evidence>
<dbReference type="InterPro" id="IPR058632">
    <property type="entry name" value="HH_AaeA"/>
</dbReference>
<evidence type="ECO:0000256" key="4">
    <source>
        <dbReference type="ARBA" id="ARBA00023136"/>
    </source>
</evidence>
<dbReference type="PANTHER" id="PTHR30367:SF12">
    <property type="entry name" value="P-HYDROXYBENZOIC ACID EFFLUX PUMP SUBUNIT AAEA"/>
    <property type="match status" value="1"/>
</dbReference>
<dbReference type="NCBIfam" id="TIGR01730">
    <property type="entry name" value="RND_mfp"/>
    <property type="match status" value="1"/>
</dbReference>
<dbReference type="GO" id="GO:0022857">
    <property type="term" value="F:transmembrane transporter activity"/>
    <property type="evidence" value="ECO:0007669"/>
    <property type="project" value="InterPro"/>
</dbReference>
<keyword evidence="5" id="KW-0175">Coiled coil</keyword>
<feature type="coiled-coil region" evidence="5">
    <location>
        <begin position="100"/>
        <end position="154"/>
    </location>
</feature>
<dbReference type="InterPro" id="IPR058634">
    <property type="entry name" value="AaeA-lik-b-barrel"/>
</dbReference>
<name>A0A1I3F780_9GAMM</name>
<evidence type="ECO:0000313" key="9">
    <source>
        <dbReference type="Proteomes" id="UP000199040"/>
    </source>
</evidence>
<organism evidence="8 9">
    <name type="scientific">Modicisalibacter xianhensis</name>
    <dbReference type="NCBI Taxonomy" id="442341"/>
    <lineage>
        <taxon>Bacteria</taxon>
        <taxon>Pseudomonadati</taxon>
        <taxon>Pseudomonadota</taxon>
        <taxon>Gammaproteobacteria</taxon>
        <taxon>Oceanospirillales</taxon>
        <taxon>Halomonadaceae</taxon>
        <taxon>Modicisalibacter</taxon>
    </lineage>
</organism>
<keyword evidence="3" id="KW-1133">Transmembrane helix</keyword>
<dbReference type="Pfam" id="PF25963">
    <property type="entry name" value="Beta-barrel_AAEA"/>
    <property type="match status" value="1"/>
</dbReference>
<reference evidence="8 9" key="1">
    <citation type="submission" date="2016-10" db="EMBL/GenBank/DDBJ databases">
        <authorList>
            <person name="de Groot N.N."/>
        </authorList>
    </citation>
    <scope>NUCLEOTIDE SEQUENCE [LARGE SCALE GENOMIC DNA]</scope>
    <source>
        <strain evidence="8 9">CGMCC 1.6848</strain>
    </source>
</reference>
<dbReference type="RefSeq" id="WP_092849356.1">
    <property type="nucleotide sequence ID" value="NZ_FOPY01000016.1"/>
</dbReference>
<dbReference type="STRING" id="442341.SAMN04487959_11634"/>
<dbReference type="GO" id="GO:0016020">
    <property type="term" value="C:membrane"/>
    <property type="evidence" value="ECO:0007669"/>
    <property type="project" value="InterPro"/>
</dbReference>
<dbReference type="Pfam" id="PF25878">
    <property type="entry name" value="HH_AAEA_pHBA"/>
    <property type="match status" value="1"/>
</dbReference>
<dbReference type="InterPro" id="IPR006143">
    <property type="entry name" value="RND_pump_MFP"/>
</dbReference>
<gene>
    <name evidence="8" type="ORF">SAMN04487959_11634</name>
</gene>
<evidence type="ECO:0000256" key="5">
    <source>
        <dbReference type="SAM" id="Coils"/>
    </source>
</evidence>
<feature type="domain" description="p-hydroxybenzoic acid efflux pump subunit AaeA alpha-helical hairpin" evidence="6">
    <location>
        <begin position="77"/>
        <end position="148"/>
    </location>
</feature>
<dbReference type="Proteomes" id="UP000199040">
    <property type="component" value="Unassembled WGS sequence"/>
</dbReference>
<evidence type="ECO:0000259" key="6">
    <source>
        <dbReference type="Pfam" id="PF25878"/>
    </source>
</evidence>
<dbReference type="Gene3D" id="2.40.30.170">
    <property type="match status" value="1"/>
</dbReference>
<dbReference type="Gene3D" id="2.40.50.100">
    <property type="match status" value="1"/>
</dbReference>
<feature type="domain" description="p-hydroxybenzoic acid efflux pump subunit AaeA-like beta-barrel" evidence="7">
    <location>
        <begin position="186"/>
        <end position="282"/>
    </location>
</feature>
<keyword evidence="2" id="KW-0812">Transmembrane</keyword>
<dbReference type="PANTHER" id="PTHR30367">
    <property type="entry name" value="P-HYDROXYBENZOIC ACID EFFLUX PUMP SUBUNIT AAEA-RELATED"/>
    <property type="match status" value="1"/>
</dbReference>
<dbReference type="AlphaFoldDB" id="A0A1I3F780"/>
<keyword evidence="4" id="KW-0472">Membrane</keyword>
<dbReference type="InterPro" id="IPR050393">
    <property type="entry name" value="MFP_Efflux_Pump"/>
</dbReference>
<protein>
    <submittedName>
        <fullName evidence="8">RND family efflux transporter, MFP subunit</fullName>
    </submittedName>
</protein>
<evidence type="ECO:0000259" key="7">
    <source>
        <dbReference type="Pfam" id="PF25963"/>
    </source>
</evidence>
<dbReference type="SUPFAM" id="SSF111369">
    <property type="entry name" value="HlyD-like secretion proteins"/>
    <property type="match status" value="1"/>
</dbReference>
<keyword evidence="9" id="KW-1185">Reference proteome</keyword>
<evidence type="ECO:0000256" key="3">
    <source>
        <dbReference type="ARBA" id="ARBA00022989"/>
    </source>
</evidence>
<accession>A0A1I3F780</accession>